<evidence type="ECO:0000256" key="14">
    <source>
        <dbReference type="PROSITE-ProRule" id="PRU01023"/>
    </source>
</evidence>
<name>A0A540V4B4_9BACL</name>
<comment type="function">
    <text evidence="1">Specifically methylates the cytosine at position 967 (m5C967) of 16S rRNA.</text>
</comment>
<reference evidence="16 17" key="1">
    <citation type="submission" date="2019-06" db="EMBL/GenBank/DDBJ databases">
        <title>Genome sequence of Ureibacillus terrenus.</title>
        <authorList>
            <person name="Maclea K.S."/>
            <person name="Simoes M."/>
        </authorList>
    </citation>
    <scope>NUCLEOTIDE SEQUENCE [LARGE SCALE GENOMIC DNA]</scope>
    <source>
        <strain evidence="16 17">ATCC BAA-384</strain>
    </source>
</reference>
<evidence type="ECO:0000313" key="17">
    <source>
        <dbReference type="Proteomes" id="UP000315753"/>
    </source>
</evidence>
<dbReference type="PANTHER" id="PTHR22807">
    <property type="entry name" value="NOP2 YEAST -RELATED NOL1/NOP2/FMU SUN DOMAIN-CONTAINING"/>
    <property type="match status" value="1"/>
</dbReference>
<dbReference type="InterPro" id="IPR029063">
    <property type="entry name" value="SAM-dependent_MTases_sf"/>
</dbReference>
<evidence type="ECO:0000256" key="12">
    <source>
        <dbReference type="ARBA" id="ARBA00031088"/>
    </source>
</evidence>
<dbReference type="InterPro" id="IPR011023">
    <property type="entry name" value="Nop2p"/>
</dbReference>
<dbReference type="GO" id="GO:0006355">
    <property type="term" value="P:regulation of DNA-templated transcription"/>
    <property type="evidence" value="ECO:0007669"/>
    <property type="project" value="InterPro"/>
</dbReference>
<evidence type="ECO:0000256" key="8">
    <source>
        <dbReference type="ARBA" id="ARBA00022679"/>
    </source>
</evidence>
<dbReference type="Gene3D" id="1.10.940.10">
    <property type="entry name" value="NusB-like"/>
    <property type="match status" value="1"/>
</dbReference>
<dbReference type="InterPro" id="IPR049560">
    <property type="entry name" value="MeTrfase_RsmB-F_NOP2_cat"/>
</dbReference>
<dbReference type="PRINTS" id="PR02008">
    <property type="entry name" value="RCMTFAMILY"/>
</dbReference>
<keyword evidence="8 14" id="KW-0808">Transferase</keyword>
<evidence type="ECO:0000256" key="9">
    <source>
        <dbReference type="ARBA" id="ARBA00022691"/>
    </source>
</evidence>
<evidence type="ECO:0000259" key="15">
    <source>
        <dbReference type="PROSITE" id="PS51686"/>
    </source>
</evidence>
<evidence type="ECO:0000256" key="3">
    <source>
        <dbReference type="ARBA" id="ARBA00007494"/>
    </source>
</evidence>
<dbReference type="InterPro" id="IPR054728">
    <property type="entry name" value="RsmB-like_ferredoxin"/>
</dbReference>
<dbReference type="InterPro" id="IPR018314">
    <property type="entry name" value="RsmB/NOL1/NOP2-like_CS"/>
</dbReference>
<dbReference type="FunFam" id="1.10.940.10:FF:000006">
    <property type="entry name" value="16S rRNA (Cytosine(967)-C(5))-methyltransferase RsmB"/>
    <property type="match status" value="1"/>
</dbReference>
<dbReference type="AlphaFoldDB" id="A0A540V4B4"/>
<dbReference type="Gene3D" id="3.40.50.150">
    <property type="entry name" value="Vaccinia Virus protein VP39"/>
    <property type="match status" value="1"/>
</dbReference>
<dbReference type="PROSITE" id="PS01153">
    <property type="entry name" value="NOL1_NOP2_SUN"/>
    <property type="match status" value="1"/>
</dbReference>
<keyword evidence="17" id="KW-1185">Reference proteome</keyword>
<dbReference type="Proteomes" id="UP000315753">
    <property type="component" value="Unassembled WGS sequence"/>
</dbReference>
<accession>A0A540V4B4</accession>
<dbReference type="Pfam" id="PF01189">
    <property type="entry name" value="Methyltr_RsmB-F"/>
    <property type="match status" value="1"/>
</dbReference>
<dbReference type="InterPro" id="IPR001678">
    <property type="entry name" value="MeTrfase_RsmB-F_NOP2_dom"/>
</dbReference>
<dbReference type="SUPFAM" id="SSF53335">
    <property type="entry name" value="S-adenosyl-L-methionine-dependent methyltransferases"/>
    <property type="match status" value="1"/>
</dbReference>
<dbReference type="InterPro" id="IPR023267">
    <property type="entry name" value="RCMT"/>
</dbReference>
<evidence type="ECO:0000256" key="11">
    <source>
        <dbReference type="ARBA" id="ARBA00030399"/>
    </source>
</evidence>
<keyword evidence="10 14" id="KW-0694">RNA-binding</keyword>
<dbReference type="GO" id="GO:0003723">
    <property type="term" value="F:RNA binding"/>
    <property type="evidence" value="ECO:0007669"/>
    <property type="project" value="UniProtKB-UniRule"/>
</dbReference>
<dbReference type="EC" id="2.1.1.176" evidence="4"/>
<comment type="subcellular location">
    <subcellularLocation>
        <location evidence="2">Cytoplasm</location>
    </subcellularLocation>
</comment>
<dbReference type="PANTHER" id="PTHR22807:SF53">
    <property type="entry name" value="RIBOSOMAL RNA SMALL SUBUNIT METHYLTRANSFERASE B-RELATED"/>
    <property type="match status" value="1"/>
</dbReference>
<feature type="active site" description="Nucleophile" evidence="14">
    <location>
        <position position="389"/>
    </location>
</feature>
<evidence type="ECO:0000256" key="5">
    <source>
        <dbReference type="ARBA" id="ARBA00022490"/>
    </source>
</evidence>
<dbReference type="NCBIfam" id="TIGR00446">
    <property type="entry name" value="nop2p"/>
    <property type="match status" value="1"/>
</dbReference>
<dbReference type="GO" id="GO:0008649">
    <property type="term" value="F:rRNA methyltransferase activity"/>
    <property type="evidence" value="ECO:0007669"/>
    <property type="project" value="InterPro"/>
</dbReference>
<evidence type="ECO:0000256" key="7">
    <source>
        <dbReference type="ARBA" id="ARBA00022603"/>
    </source>
</evidence>
<dbReference type="Pfam" id="PF01029">
    <property type="entry name" value="NusB"/>
    <property type="match status" value="1"/>
</dbReference>
<dbReference type="Pfam" id="PF22458">
    <property type="entry name" value="RsmF-B_ferredox"/>
    <property type="match status" value="1"/>
</dbReference>
<dbReference type="SUPFAM" id="SSF48013">
    <property type="entry name" value="NusB-like"/>
    <property type="match status" value="1"/>
</dbReference>
<dbReference type="RefSeq" id="WP_141601517.1">
    <property type="nucleotide sequence ID" value="NZ_JARMSB010000001.1"/>
</dbReference>
<dbReference type="PROSITE" id="PS51686">
    <property type="entry name" value="SAM_MT_RSMB_NOP"/>
    <property type="match status" value="1"/>
</dbReference>
<dbReference type="OrthoDB" id="9810297at2"/>
<dbReference type="CDD" id="cd02440">
    <property type="entry name" value="AdoMet_MTases"/>
    <property type="match status" value="1"/>
</dbReference>
<dbReference type="NCBIfam" id="NF011494">
    <property type="entry name" value="PRK14902.1"/>
    <property type="match status" value="1"/>
</dbReference>
<evidence type="ECO:0000313" key="16">
    <source>
        <dbReference type="EMBL" id="TQE91574.1"/>
    </source>
</evidence>
<feature type="binding site" evidence="14">
    <location>
        <begin position="266"/>
        <end position="272"/>
    </location>
    <ligand>
        <name>S-adenosyl-L-methionine</name>
        <dbReference type="ChEBI" id="CHEBI:59789"/>
    </ligand>
</feature>
<evidence type="ECO:0000256" key="1">
    <source>
        <dbReference type="ARBA" id="ARBA00002724"/>
    </source>
</evidence>
<dbReference type="FunFam" id="3.30.70.1170:FF:000003">
    <property type="entry name" value="16S rRNA (Cytosine(967)-C(5))-methyltransferase RsmB"/>
    <property type="match status" value="1"/>
</dbReference>
<comment type="catalytic activity">
    <reaction evidence="13">
        <text>cytidine(967) in 16S rRNA + S-adenosyl-L-methionine = 5-methylcytidine(967) in 16S rRNA + S-adenosyl-L-homocysteine + H(+)</text>
        <dbReference type="Rhea" id="RHEA:42748"/>
        <dbReference type="Rhea" id="RHEA-COMP:10219"/>
        <dbReference type="Rhea" id="RHEA-COMP:10220"/>
        <dbReference type="ChEBI" id="CHEBI:15378"/>
        <dbReference type="ChEBI" id="CHEBI:57856"/>
        <dbReference type="ChEBI" id="CHEBI:59789"/>
        <dbReference type="ChEBI" id="CHEBI:74483"/>
        <dbReference type="ChEBI" id="CHEBI:82748"/>
        <dbReference type="EC" id="2.1.1.176"/>
    </reaction>
</comment>
<dbReference type="GO" id="GO:0005737">
    <property type="term" value="C:cytoplasm"/>
    <property type="evidence" value="ECO:0007669"/>
    <property type="project" value="UniProtKB-SubCell"/>
</dbReference>
<dbReference type="FunFam" id="3.40.50.150:FF:000257">
    <property type="entry name" value="16S rRNA methyltransferase"/>
    <property type="match status" value="1"/>
</dbReference>
<comment type="caution">
    <text evidence="16">The sequence shown here is derived from an EMBL/GenBank/DDBJ whole genome shotgun (WGS) entry which is preliminary data.</text>
</comment>
<comment type="similarity">
    <text evidence="3 14">Belongs to the class I-like SAM-binding methyltransferase superfamily. RsmB/NOP family.</text>
</comment>
<keyword evidence="7 14" id="KW-0489">Methyltransferase</keyword>
<protein>
    <recommendedName>
        <fullName evidence="4">16S rRNA (cytosine(967)-C(5))-methyltransferase</fullName>
        <ecNumber evidence="4">2.1.1.176</ecNumber>
    </recommendedName>
    <alternativeName>
        <fullName evidence="11">16S rRNA m5C967 methyltransferase</fullName>
    </alternativeName>
    <alternativeName>
        <fullName evidence="12">rRNA (cytosine-C(5)-)-methyltransferase RsmB</fullName>
    </alternativeName>
</protein>
<dbReference type="Gene3D" id="3.30.70.1170">
    <property type="entry name" value="Sun protein, domain 3"/>
    <property type="match status" value="1"/>
</dbReference>
<dbReference type="InterPro" id="IPR035926">
    <property type="entry name" value="NusB-like_sf"/>
</dbReference>
<feature type="domain" description="SAM-dependent MTase RsmB/NOP-type" evidence="15">
    <location>
        <begin position="177"/>
        <end position="451"/>
    </location>
</feature>
<sequence>MRNRKKKNPVWNGNVRDAALSILLAVDQNQAYSNLLLNQTINKYQIGAKDRALLTELTYGTLQYKYALDYYLEPFIRGKVDPWVRWLLRLSVYQIAYLTKIPEHAIVNEAVEIAKRRGHKGIASMVNGILRSILRMGIPSLEKIKDPIDRIAIETSHPRWIVELWVESYGLDTAAAMLKANNLPPKQTVRVNTLKATAEEVIALLAKEGVRAERSQVIPECLVLLNGQAARTEAFRNGLITIQDESSMVPAIVLNPKPGERVFDMCAAPGGKTTQLAEIMKNNGSILAADLHPHKLALIEESCARLGIHIVETVPLDGRKAGEQLQPESFDAILVDAPCSGLGVIRRKPDIKYTKREEDFERLHELQLDLLKNAFKLLKPGGRLVYSTCTVNKIENEGTVQAFLSSHPEMKLEPIRHLPEMLKEKQQEGMLQIFPQDFGSDGFFIAAFTKVQ</sequence>
<evidence type="ECO:0000256" key="13">
    <source>
        <dbReference type="ARBA" id="ARBA00047283"/>
    </source>
</evidence>
<feature type="binding site" evidence="14">
    <location>
        <position position="317"/>
    </location>
    <ligand>
        <name>S-adenosyl-L-methionine</name>
        <dbReference type="ChEBI" id="CHEBI:59789"/>
    </ligand>
</feature>
<proteinExistence type="inferred from homology"/>
<dbReference type="NCBIfam" id="TIGR00563">
    <property type="entry name" value="rsmB"/>
    <property type="match status" value="1"/>
</dbReference>
<keyword evidence="6" id="KW-0698">rRNA processing</keyword>
<organism evidence="16 17">
    <name type="scientific">Ureibacillus terrenus</name>
    <dbReference type="NCBI Taxonomy" id="118246"/>
    <lineage>
        <taxon>Bacteria</taxon>
        <taxon>Bacillati</taxon>
        <taxon>Bacillota</taxon>
        <taxon>Bacilli</taxon>
        <taxon>Bacillales</taxon>
        <taxon>Caryophanaceae</taxon>
        <taxon>Ureibacillus</taxon>
    </lineage>
</organism>
<evidence type="ECO:0000256" key="2">
    <source>
        <dbReference type="ARBA" id="ARBA00004496"/>
    </source>
</evidence>
<evidence type="ECO:0000256" key="10">
    <source>
        <dbReference type="ARBA" id="ARBA00022884"/>
    </source>
</evidence>
<dbReference type="InterPro" id="IPR004573">
    <property type="entry name" value="rRNA_ssu_MeTfrase_B"/>
</dbReference>
<dbReference type="InterPro" id="IPR006027">
    <property type="entry name" value="NusB_RsmB_TIM44"/>
</dbReference>
<keyword evidence="9 14" id="KW-0949">S-adenosyl-L-methionine</keyword>
<keyword evidence="5" id="KW-0963">Cytoplasm</keyword>
<feature type="binding site" evidence="14">
    <location>
        <position position="290"/>
    </location>
    <ligand>
        <name>S-adenosyl-L-methionine</name>
        <dbReference type="ChEBI" id="CHEBI:59789"/>
    </ligand>
</feature>
<gene>
    <name evidence="16" type="primary">rsmB</name>
    <name evidence="16" type="ORF">FKZ59_04335</name>
</gene>
<evidence type="ECO:0000256" key="6">
    <source>
        <dbReference type="ARBA" id="ARBA00022552"/>
    </source>
</evidence>
<feature type="binding site" evidence="14">
    <location>
        <position position="336"/>
    </location>
    <ligand>
        <name>S-adenosyl-L-methionine</name>
        <dbReference type="ChEBI" id="CHEBI:59789"/>
    </ligand>
</feature>
<evidence type="ECO:0000256" key="4">
    <source>
        <dbReference type="ARBA" id="ARBA00012140"/>
    </source>
</evidence>
<dbReference type="EMBL" id="VIGD01000004">
    <property type="protein sequence ID" value="TQE91574.1"/>
    <property type="molecule type" value="Genomic_DNA"/>
</dbReference>